<dbReference type="EMBL" id="NWTK01000012">
    <property type="protein sequence ID" value="PKR51914.1"/>
    <property type="molecule type" value="Genomic_DNA"/>
</dbReference>
<evidence type="ECO:0008006" key="3">
    <source>
        <dbReference type="Google" id="ProtNLM"/>
    </source>
</evidence>
<dbReference type="AlphaFoldDB" id="A0A2N3KMZ5"/>
<dbReference type="Pfam" id="PF10127">
    <property type="entry name" value="RlaP"/>
    <property type="match status" value="1"/>
</dbReference>
<comment type="caution">
    <text evidence="1">The sequence shown here is derived from an EMBL/GenBank/DDBJ whole genome shotgun (WGS) entry which is preliminary data.</text>
</comment>
<sequence>MSNCMTQKDLFTIAPEVRADIEGRLARVEREDGVRLLMAVESGSRAWGFPSPDSDFDVRFLYIRPRRDYLALRPVRDVIERPIVDLIDLNGWDIRKALYLLLKHNAVLSEWIDSPIRYVADNPAVPQLSELAGRYFDPHGYACHYASLGKGMVSRWLETDGQIAVKRYFYALRPALSVRALRLDPSRRPPMSIQPLMQAAELDQTLVDQVDELIARKTETNEAGNSVRFPEIERMIQDELERVGEVPKRVNPEKFAEEAEAFFLELVDRE</sequence>
<gene>
    <name evidence="1" type="ORF">COO20_17425</name>
</gene>
<protein>
    <recommendedName>
        <fullName evidence="3">Nucleotidyltransferase</fullName>
    </recommendedName>
</protein>
<dbReference type="OrthoDB" id="9796845at2"/>
<evidence type="ECO:0000313" key="1">
    <source>
        <dbReference type="EMBL" id="PKR51914.1"/>
    </source>
</evidence>
<dbReference type="InterPro" id="IPR018775">
    <property type="entry name" value="RlaP"/>
</dbReference>
<dbReference type="Proteomes" id="UP000233597">
    <property type="component" value="Unassembled WGS sequence"/>
</dbReference>
<name>A0A2N3KMZ5_9PROT</name>
<proteinExistence type="predicted"/>
<reference evidence="1 2" key="1">
    <citation type="submission" date="2017-09" db="EMBL/GenBank/DDBJ databases">
        <title>Biodiversity and function of Thalassospira species in the particle-attached aromatic-hydrocarbon-degrading consortia from the surface seawater of the South China Sea.</title>
        <authorList>
            <person name="Dong C."/>
            <person name="Liu R."/>
            <person name="Shao Z."/>
        </authorList>
    </citation>
    <scope>NUCLEOTIDE SEQUENCE [LARGE SCALE GENOMIC DNA]</scope>
    <source>
        <strain evidence="1 2">CSC1P2</strain>
    </source>
</reference>
<evidence type="ECO:0000313" key="2">
    <source>
        <dbReference type="Proteomes" id="UP000233597"/>
    </source>
</evidence>
<accession>A0A2N3KMZ5</accession>
<organism evidence="1 2">
    <name type="scientific">Thalassospira marina</name>
    <dbReference type="NCBI Taxonomy" id="2048283"/>
    <lineage>
        <taxon>Bacteria</taxon>
        <taxon>Pseudomonadati</taxon>
        <taxon>Pseudomonadota</taxon>
        <taxon>Alphaproteobacteria</taxon>
        <taxon>Rhodospirillales</taxon>
        <taxon>Thalassospiraceae</taxon>
        <taxon>Thalassospira</taxon>
    </lineage>
</organism>
<dbReference type="PANTHER" id="PTHR34817">
    <property type="entry name" value="NUCLEOTIDYLTRANSFERASE"/>
    <property type="match status" value="1"/>
</dbReference>
<dbReference type="PANTHER" id="PTHR34817:SF2">
    <property type="entry name" value="NUCLEOTIDYLTRANSFERASE"/>
    <property type="match status" value="1"/>
</dbReference>